<dbReference type="Proteomes" id="UP000440125">
    <property type="component" value="Unassembled WGS sequence"/>
</dbReference>
<name>A0A6A9QHG0_ACIIN</name>
<accession>A0A6A9QHG0</accession>
<proteinExistence type="predicted"/>
<sequence>MENSVSVFMILVATLIIGLIIFALASTYSAVVTGNASISSYASSVAQGLYISTTCPVVSGNTYSIVIVPSDFNYNGTIYLTAIAVNPSLYGSNVISPYQACPGVNVQINGSSGKVENVILYTTCLKKLYCGEAQIWESTIGSPQIVTVPKCHDAVVWIFIQTQKGLVEVGYAWVKE</sequence>
<keyword evidence="2" id="KW-1185">Reference proteome</keyword>
<evidence type="ECO:0000313" key="2">
    <source>
        <dbReference type="Proteomes" id="UP000440125"/>
    </source>
</evidence>
<dbReference type="OrthoDB" id="41975at2157"/>
<dbReference type="EMBL" id="WFIY01000004">
    <property type="protein sequence ID" value="MUM65755.1"/>
    <property type="molecule type" value="Genomic_DNA"/>
</dbReference>
<dbReference type="AlphaFoldDB" id="A0A6A9QHG0"/>
<dbReference type="RefSeq" id="WP_155864173.1">
    <property type="nucleotide sequence ID" value="NZ_WFIY01000004.1"/>
</dbReference>
<reference evidence="1 2" key="1">
    <citation type="submission" date="2019-10" db="EMBL/GenBank/DDBJ databases">
        <title>Genome Sequences from Six Type Strain Members of the Archaeal Family Sulfolobaceae: Acidianus ambivalens, Acidianus infernus, Metallosphaera prunae, Stygiolobus azoricus, Sulfolobus metallicus, and Sulfurisphaera ohwakuensis.</title>
        <authorList>
            <person name="Counts J.A."/>
            <person name="Kelly R.M."/>
        </authorList>
    </citation>
    <scope>NUCLEOTIDE SEQUENCE [LARGE SCALE GENOMIC DNA]</scope>
    <source>
        <strain evidence="1 2">DSM 3191</strain>
    </source>
</reference>
<gene>
    <name evidence="1" type="ORF">D1867_10990</name>
</gene>
<evidence type="ECO:0000313" key="1">
    <source>
        <dbReference type="EMBL" id="MUM65755.1"/>
    </source>
</evidence>
<comment type="caution">
    <text evidence="1">The sequence shown here is derived from an EMBL/GenBank/DDBJ whole genome shotgun (WGS) entry which is preliminary data.</text>
</comment>
<evidence type="ECO:0008006" key="3">
    <source>
        <dbReference type="Google" id="ProtNLM"/>
    </source>
</evidence>
<protein>
    <recommendedName>
        <fullName evidence="3">Type IV pilin</fullName>
    </recommendedName>
</protein>
<organism evidence="1 2">
    <name type="scientific">Acidianus infernus</name>
    <dbReference type="NCBI Taxonomy" id="12915"/>
    <lineage>
        <taxon>Archaea</taxon>
        <taxon>Thermoproteota</taxon>
        <taxon>Thermoprotei</taxon>
        <taxon>Sulfolobales</taxon>
        <taxon>Sulfolobaceae</taxon>
        <taxon>Acidianus</taxon>
    </lineage>
</organism>